<dbReference type="GO" id="GO:0003723">
    <property type="term" value="F:RNA binding"/>
    <property type="evidence" value="ECO:0007669"/>
    <property type="project" value="InterPro"/>
</dbReference>
<dbReference type="SUPFAM" id="SSF55120">
    <property type="entry name" value="Pseudouridine synthase"/>
    <property type="match status" value="1"/>
</dbReference>
<dbReference type="GO" id="GO:0160147">
    <property type="term" value="F:tRNA pseudouridine(38-40) synthase activity"/>
    <property type="evidence" value="ECO:0007669"/>
    <property type="project" value="UniProtKB-EC"/>
</dbReference>
<dbReference type="InterPro" id="IPR020103">
    <property type="entry name" value="PsdUridine_synth_cat_dom_sf"/>
</dbReference>
<protein>
    <recommendedName>
        <fullName evidence="4">tRNA pseudouridine synthase A</fullName>
        <ecNumber evidence="4">5.4.99.12</ecNumber>
    </recommendedName>
    <alternativeName>
        <fullName evidence="4">tRNA pseudouridine(38-40) synthase</fullName>
    </alternativeName>
    <alternativeName>
        <fullName evidence="4">tRNA pseudouridylate synthase I</fullName>
    </alternativeName>
    <alternativeName>
        <fullName evidence="4">tRNA-uridine isomerase I</fullName>
    </alternativeName>
</protein>
<evidence type="ECO:0000256" key="3">
    <source>
        <dbReference type="ARBA" id="ARBA00023235"/>
    </source>
</evidence>
<reference evidence="9" key="1">
    <citation type="journal article" date="2021" name="PeerJ">
        <title>Extensive microbial diversity within the chicken gut microbiome revealed by metagenomics and culture.</title>
        <authorList>
            <person name="Gilroy R."/>
            <person name="Ravi A."/>
            <person name="Getino M."/>
            <person name="Pursley I."/>
            <person name="Horton D.L."/>
            <person name="Alikhan N.F."/>
            <person name="Baker D."/>
            <person name="Gharbi K."/>
            <person name="Hall N."/>
            <person name="Watson M."/>
            <person name="Adriaenssens E.M."/>
            <person name="Foster-Nyarko E."/>
            <person name="Jarju S."/>
            <person name="Secka A."/>
            <person name="Antonio M."/>
            <person name="Oren A."/>
            <person name="Chaudhuri R.R."/>
            <person name="La Ragione R."/>
            <person name="Hildebrand F."/>
            <person name="Pallen M.J."/>
        </authorList>
    </citation>
    <scope>NUCLEOTIDE SEQUENCE</scope>
    <source>
        <strain evidence="9">CHK188-5543</strain>
    </source>
</reference>
<feature type="active site" description="Nucleophile" evidence="4 5">
    <location>
        <position position="52"/>
    </location>
</feature>
<keyword evidence="2 4" id="KW-0819">tRNA processing</keyword>
<accession>A0A9D2B6F7</accession>
<dbReference type="Gene3D" id="3.30.70.660">
    <property type="entry name" value="Pseudouridine synthase I, catalytic domain, C-terminal subdomain"/>
    <property type="match status" value="1"/>
</dbReference>
<dbReference type="InterPro" id="IPR020095">
    <property type="entry name" value="PsdUridine_synth_TruA_C"/>
</dbReference>
<dbReference type="EC" id="5.4.99.12" evidence="4"/>
<dbReference type="CDD" id="cd02570">
    <property type="entry name" value="PseudoU_synth_EcTruA"/>
    <property type="match status" value="1"/>
</dbReference>
<evidence type="ECO:0000256" key="1">
    <source>
        <dbReference type="ARBA" id="ARBA00009375"/>
    </source>
</evidence>
<dbReference type="InterPro" id="IPR001406">
    <property type="entry name" value="PsdUridine_synth_TruA"/>
</dbReference>
<comment type="function">
    <text evidence="4">Formation of pseudouridine at positions 38, 39 and 40 in the anticodon stem and loop of transfer RNAs.</text>
</comment>
<evidence type="ECO:0000256" key="7">
    <source>
        <dbReference type="RuleBase" id="RU003792"/>
    </source>
</evidence>
<dbReference type="PANTHER" id="PTHR11142">
    <property type="entry name" value="PSEUDOURIDYLATE SYNTHASE"/>
    <property type="match status" value="1"/>
</dbReference>
<feature type="binding site" evidence="4 6">
    <location>
        <position position="110"/>
    </location>
    <ligand>
        <name>substrate</name>
    </ligand>
</feature>
<comment type="catalytic activity">
    <reaction evidence="4 7">
        <text>uridine(38/39/40) in tRNA = pseudouridine(38/39/40) in tRNA</text>
        <dbReference type="Rhea" id="RHEA:22376"/>
        <dbReference type="Rhea" id="RHEA-COMP:10085"/>
        <dbReference type="Rhea" id="RHEA-COMP:10087"/>
        <dbReference type="ChEBI" id="CHEBI:65314"/>
        <dbReference type="ChEBI" id="CHEBI:65315"/>
        <dbReference type="EC" id="5.4.99.12"/>
    </reaction>
</comment>
<dbReference type="HAMAP" id="MF_00171">
    <property type="entry name" value="TruA"/>
    <property type="match status" value="1"/>
</dbReference>
<dbReference type="InterPro" id="IPR020097">
    <property type="entry name" value="PsdUridine_synth_TruA_a/b_dom"/>
</dbReference>
<dbReference type="PANTHER" id="PTHR11142:SF0">
    <property type="entry name" value="TRNA PSEUDOURIDINE SYNTHASE-LIKE 1"/>
    <property type="match status" value="1"/>
</dbReference>
<gene>
    <name evidence="4 9" type="primary">truA</name>
    <name evidence="9" type="ORF">H9736_00730</name>
</gene>
<dbReference type="NCBIfam" id="TIGR00071">
    <property type="entry name" value="hisT_truA"/>
    <property type="match status" value="1"/>
</dbReference>
<evidence type="ECO:0000313" key="10">
    <source>
        <dbReference type="Proteomes" id="UP000886800"/>
    </source>
</evidence>
<proteinExistence type="inferred from homology"/>
<feature type="domain" description="Pseudouridine synthase I TruA alpha/beta" evidence="8">
    <location>
        <begin position="9"/>
        <end position="104"/>
    </location>
</feature>
<dbReference type="Gene3D" id="3.30.70.580">
    <property type="entry name" value="Pseudouridine synthase I, catalytic domain, N-terminal subdomain"/>
    <property type="match status" value="1"/>
</dbReference>
<sequence length="258" mass="28161">MRHLLLTIRYRGTRYHGYQVQKNALSVAQVVQDAVEAVFGERLPIKGCSRTDAGVHANRFALTLRTQRGIPCGAVVRAMNVHLPEDIAVLDCREVPEQFHPRYSCTGKRYLYRIWNAPVRNPFLADLALHWPYPLDAAALDAAAQGFLGTHDFSAFCSAGGSVEDHVRTIYRASVTREGDLVTFSVTGNGFLYNMVRIMAGTLLQAAREQLGAAQIAAIVAGKDRSRAGVTAPAHGLCLDQVFYGGMEGTPDGTVDRS</sequence>
<comment type="caution">
    <text evidence="4">Lacks conserved residue(s) required for the propagation of feature annotation.</text>
</comment>
<dbReference type="AlphaFoldDB" id="A0A9D2B6F7"/>
<dbReference type="Pfam" id="PF01416">
    <property type="entry name" value="PseudoU_synth_1"/>
    <property type="match status" value="2"/>
</dbReference>
<evidence type="ECO:0000256" key="5">
    <source>
        <dbReference type="PIRSR" id="PIRSR001430-1"/>
    </source>
</evidence>
<evidence type="ECO:0000256" key="6">
    <source>
        <dbReference type="PIRSR" id="PIRSR001430-2"/>
    </source>
</evidence>
<reference evidence="9" key="2">
    <citation type="submission" date="2021-04" db="EMBL/GenBank/DDBJ databases">
        <authorList>
            <person name="Gilroy R."/>
        </authorList>
    </citation>
    <scope>NUCLEOTIDE SEQUENCE</scope>
    <source>
        <strain evidence="9">CHK188-5543</strain>
    </source>
</reference>
<feature type="domain" description="Pseudouridine synthase I TruA alpha/beta" evidence="8">
    <location>
        <begin position="143"/>
        <end position="244"/>
    </location>
</feature>
<comment type="subunit">
    <text evidence="4">Homodimer.</text>
</comment>
<organism evidence="9 10">
    <name type="scientific">Candidatus Anaerotruncus excrementipullorum</name>
    <dbReference type="NCBI Taxonomy" id="2838465"/>
    <lineage>
        <taxon>Bacteria</taxon>
        <taxon>Bacillati</taxon>
        <taxon>Bacillota</taxon>
        <taxon>Clostridia</taxon>
        <taxon>Eubacteriales</taxon>
        <taxon>Oscillospiraceae</taxon>
        <taxon>Anaerotruncus</taxon>
    </lineage>
</organism>
<evidence type="ECO:0000256" key="4">
    <source>
        <dbReference type="HAMAP-Rule" id="MF_00171"/>
    </source>
</evidence>
<dbReference type="Proteomes" id="UP000886800">
    <property type="component" value="Unassembled WGS sequence"/>
</dbReference>
<dbReference type="EMBL" id="DXES01000014">
    <property type="protein sequence ID" value="HIX64751.1"/>
    <property type="molecule type" value="Genomic_DNA"/>
</dbReference>
<dbReference type="GO" id="GO:0031119">
    <property type="term" value="P:tRNA pseudouridine synthesis"/>
    <property type="evidence" value="ECO:0007669"/>
    <property type="project" value="UniProtKB-UniRule"/>
</dbReference>
<evidence type="ECO:0000259" key="8">
    <source>
        <dbReference type="Pfam" id="PF01416"/>
    </source>
</evidence>
<evidence type="ECO:0000256" key="2">
    <source>
        <dbReference type="ARBA" id="ARBA00022694"/>
    </source>
</evidence>
<comment type="similarity">
    <text evidence="1 4 7">Belongs to the tRNA pseudouridine synthase TruA family.</text>
</comment>
<evidence type="ECO:0000313" key="9">
    <source>
        <dbReference type="EMBL" id="HIX64751.1"/>
    </source>
</evidence>
<name>A0A9D2B6F7_9FIRM</name>
<dbReference type="PIRSF" id="PIRSF001430">
    <property type="entry name" value="tRNA_psdUrid_synth"/>
    <property type="match status" value="1"/>
</dbReference>
<dbReference type="InterPro" id="IPR020094">
    <property type="entry name" value="TruA/RsuA/RluB/E/F_N"/>
</dbReference>
<keyword evidence="3 4" id="KW-0413">Isomerase</keyword>
<comment type="caution">
    <text evidence="9">The sequence shown here is derived from an EMBL/GenBank/DDBJ whole genome shotgun (WGS) entry which is preliminary data.</text>
</comment>